<evidence type="ECO:0000256" key="6">
    <source>
        <dbReference type="ARBA" id="ARBA00022692"/>
    </source>
</evidence>
<dbReference type="InterPro" id="IPR013013">
    <property type="entry name" value="PTS_EIIC_1"/>
</dbReference>
<evidence type="ECO:0000256" key="7">
    <source>
        <dbReference type="ARBA" id="ARBA00022989"/>
    </source>
</evidence>
<reference evidence="14 15" key="1">
    <citation type="submission" date="2021-06" db="EMBL/GenBank/DDBJ databases">
        <title>Faecalicatena sp. nov. isolated from porcine feces.</title>
        <authorList>
            <person name="Oh B.S."/>
            <person name="Lee J.H."/>
        </authorList>
    </citation>
    <scope>NUCLEOTIDE SEQUENCE [LARGE SCALE GENOMIC DNA]</scope>
    <source>
        <strain evidence="14 15">AGMB00832</strain>
    </source>
</reference>
<evidence type="ECO:0000256" key="1">
    <source>
        <dbReference type="ARBA" id="ARBA00004651"/>
    </source>
</evidence>
<dbReference type="NCBIfam" id="TIGR00830">
    <property type="entry name" value="PTBA"/>
    <property type="match status" value="1"/>
</dbReference>
<dbReference type="InterPro" id="IPR001127">
    <property type="entry name" value="PTS_EIIA_1_perm"/>
</dbReference>
<evidence type="ECO:0000259" key="13">
    <source>
        <dbReference type="PROSITE" id="PS51103"/>
    </source>
</evidence>
<feature type="transmembrane region" description="Helical" evidence="10">
    <location>
        <begin position="372"/>
        <end position="391"/>
    </location>
</feature>
<dbReference type="PROSITE" id="PS51103">
    <property type="entry name" value="PTS_EIIC_TYPE_1"/>
    <property type="match status" value="1"/>
</dbReference>
<dbReference type="EMBL" id="JABACJ020000030">
    <property type="protein sequence ID" value="MBU3878307.1"/>
    <property type="molecule type" value="Genomic_DNA"/>
</dbReference>
<evidence type="ECO:0000256" key="9">
    <source>
        <dbReference type="PROSITE-ProRule" id="PRU00421"/>
    </source>
</evidence>
<feature type="transmembrane region" description="Helical" evidence="10">
    <location>
        <begin position="303"/>
        <end position="329"/>
    </location>
</feature>
<feature type="transmembrane region" description="Helical" evidence="10">
    <location>
        <begin position="143"/>
        <end position="164"/>
    </location>
</feature>
<feature type="transmembrane region" description="Helical" evidence="10">
    <location>
        <begin position="443"/>
        <end position="465"/>
    </location>
</feature>
<dbReference type="PANTHER" id="PTHR30175:SF1">
    <property type="entry name" value="PTS SYSTEM ARBUTIN-, CELLOBIOSE-, AND SALICIN-SPECIFIC EIIBC COMPONENT-RELATED"/>
    <property type="match status" value="1"/>
</dbReference>
<evidence type="ECO:0000256" key="2">
    <source>
        <dbReference type="ARBA" id="ARBA00022448"/>
    </source>
</evidence>
<feature type="transmembrane region" description="Helical" evidence="10">
    <location>
        <begin position="218"/>
        <end position="240"/>
    </location>
</feature>
<feature type="transmembrane region" description="Helical" evidence="10">
    <location>
        <begin position="114"/>
        <end position="137"/>
    </location>
</feature>
<dbReference type="EC" id="2.7.1.-" evidence="14"/>
<evidence type="ECO:0000313" key="14">
    <source>
        <dbReference type="EMBL" id="MBU3878307.1"/>
    </source>
</evidence>
<dbReference type="RefSeq" id="WP_216244989.1">
    <property type="nucleotide sequence ID" value="NZ_JABACJ020000030.1"/>
</dbReference>
<dbReference type="InterPro" id="IPR018113">
    <property type="entry name" value="PTrfase_EIIB_Cys"/>
</dbReference>
<evidence type="ECO:0000256" key="3">
    <source>
        <dbReference type="ARBA" id="ARBA00022475"/>
    </source>
</evidence>
<dbReference type="NCBIfam" id="TIGR01995">
    <property type="entry name" value="PTS-II-ABC-beta"/>
    <property type="match status" value="1"/>
</dbReference>
<keyword evidence="6 10" id="KW-0812">Transmembrane</keyword>
<keyword evidence="5" id="KW-0598">Phosphotransferase system</keyword>
<comment type="subcellular location">
    <subcellularLocation>
        <location evidence="1">Cell membrane</location>
        <topology evidence="1">Multi-pass membrane protein</topology>
    </subcellularLocation>
</comment>
<comment type="caution">
    <text evidence="14">The sequence shown here is derived from an EMBL/GenBank/DDBJ whole genome shotgun (WGS) entry which is preliminary data.</text>
</comment>
<dbReference type="Pfam" id="PF02378">
    <property type="entry name" value="PTS_EIIC"/>
    <property type="match status" value="1"/>
</dbReference>
<feature type="domain" description="PTS EIIC type-1" evidence="13">
    <location>
        <begin position="105"/>
        <end position="476"/>
    </location>
</feature>
<dbReference type="PANTHER" id="PTHR30175">
    <property type="entry name" value="PHOSPHOTRANSFERASE SYSTEM TRANSPORT PROTEIN"/>
    <property type="match status" value="1"/>
</dbReference>
<keyword evidence="7 10" id="KW-1133">Transmembrane helix</keyword>
<protein>
    <submittedName>
        <fullName evidence="14">Beta-glucoside-specific PTS transporter subunit IIABC</fullName>
        <ecNumber evidence="14">2.7.1.-</ecNumber>
    </submittedName>
</protein>
<name>A0ABS6DAW2_9FIRM</name>
<keyword evidence="8 10" id="KW-0472">Membrane</keyword>
<dbReference type="GO" id="GO:0016740">
    <property type="term" value="F:transferase activity"/>
    <property type="evidence" value="ECO:0007669"/>
    <property type="project" value="UniProtKB-KW"/>
</dbReference>
<dbReference type="Proteomes" id="UP000723714">
    <property type="component" value="Unassembled WGS sequence"/>
</dbReference>
<proteinExistence type="predicted"/>
<dbReference type="CDD" id="cd00212">
    <property type="entry name" value="PTS_IIB_glc"/>
    <property type="match status" value="1"/>
</dbReference>
<dbReference type="InterPro" id="IPR011297">
    <property type="entry name" value="PTS_IIABC_b_glu"/>
</dbReference>
<accession>A0ABS6DAW2</accession>
<dbReference type="Pfam" id="PF00358">
    <property type="entry name" value="PTS_EIIA_1"/>
    <property type="match status" value="1"/>
</dbReference>
<organism evidence="14 15">
    <name type="scientific">Faecalicatena faecalis</name>
    <dbReference type="NCBI Taxonomy" id="2726362"/>
    <lineage>
        <taxon>Bacteria</taxon>
        <taxon>Bacillati</taxon>
        <taxon>Bacillota</taxon>
        <taxon>Clostridia</taxon>
        <taxon>Lachnospirales</taxon>
        <taxon>Lachnospiraceae</taxon>
        <taxon>Faecalicatena</taxon>
    </lineage>
</organism>
<evidence type="ECO:0000313" key="15">
    <source>
        <dbReference type="Proteomes" id="UP000723714"/>
    </source>
</evidence>
<evidence type="ECO:0000256" key="4">
    <source>
        <dbReference type="ARBA" id="ARBA00022597"/>
    </source>
</evidence>
<keyword evidence="15" id="KW-1185">Reference proteome</keyword>
<feature type="active site" description="Phosphocysteine intermediate; for EIIB activity" evidence="9">
    <location>
        <position position="27"/>
    </location>
</feature>
<feature type="domain" description="PTS EIIB type-1" evidence="12">
    <location>
        <begin position="5"/>
        <end position="87"/>
    </location>
</feature>
<dbReference type="InterPro" id="IPR001996">
    <property type="entry name" value="PTS_IIB_1"/>
</dbReference>
<evidence type="ECO:0000256" key="10">
    <source>
        <dbReference type="SAM" id="Phobius"/>
    </source>
</evidence>
<feature type="transmembrane region" description="Helical" evidence="10">
    <location>
        <begin position="341"/>
        <end position="360"/>
    </location>
</feature>
<evidence type="ECO:0000259" key="12">
    <source>
        <dbReference type="PROSITE" id="PS51098"/>
    </source>
</evidence>
<feature type="transmembrane region" description="Helical" evidence="10">
    <location>
        <begin position="397"/>
        <end position="415"/>
    </location>
</feature>
<keyword evidence="4" id="KW-0762">Sugar transport</keyword>
<evidence type="ECO:0000256" key="8">
    <source>
        <dbReference type="ARBA" id="ARBA00023136"/>
    </source>
</evidence>
<feature type="domain" description="PTS EIIA type-1" evidence="11">
    <location>
        <begin position="526"/>
        <end position="630"/>
    </location>
</feature>
<dbReference type="PROSITE" id="PS51098">
    <property type="entry name" value="PTS_EIIB_TYPE_1"/>
    <property type="match status" value="1"/>
</dbReference>
<keyword evidence="3" id="KW-1003">Cell membrane</keyword>
<sequence length="656" mass="71164">MGKYENLAKEIVKNVGGKENVISLTHCITRLRFKLKDEGKANDDVLKNMDGVVTVMKSGGQYQVVIGNHVPDVYGDVMPLLGLEEASHDQEKEKPSGNLFNRFIDVISGIFQPILGIMAACGMVKGLNALFVAMNLYSDTCGGYLVLNAIGDGLFNFLPLFLGYTAAKKFHLKPMLGLVIGAIMCYPTIQASALSSGGDVLYTLFTGTMFESNVYTDFFGIPLIAMNYTGTVIPVIFVVYFASKCEKFFNKYIPDLVKFFFVPMLTLLAAIPVGLLLIGPLATFASTLIAEGVMTVRNFSPMLAGAIVGLTWQILVIFGLHWGFIPVYINNIMTNGFDNVMMPFFACTFATSAVVLAIFFKTKDKQMKEMALPNCISGIFGVTEPAIYGILLPLKKPFIISCIAGGIGGGFYGAFNFRKFMMGGMGIFEFPAMIEPDGSMGNLIVAVSGAVITMVIAFVATMVLYKEDQVDTAVLECGKAKADTDFDVENSAVEIKTGEKKDDLLKRVEVASPMKGKVLKLEAVQDAAFSSGVLGKGAAILPEEGNVFAPADGVVSTLFPTLHALGLETEDGVEILIHIGLDTVQLEGEGFEAMVKQGDHVKKGQLLVKFDREFIMNKGFCMETPVIITNTDDFLDVIESGKEQVDPLEKLLEILR</sequence>
<feature type="transmembrane region" description="Helical" evidence="10">
    <location>
        <begin position="176"/>
        <end position="198"/>
    </location>
</feature>
<feature type="transmembrane region" description="Helical" evidence="10">
    <location>
        <begin position="252"/>
        <end position="271"/>
    </location>
</feature>
<dbReference type="InterPro" id="IPR050558">
    <property type="entry name" value="PTS_Sugar-Specific_Components"/>
</dbReference>
<dbReference type="PROSITE" id="PS00371">
    <property type="entry name" value="PTS_EIIA_TYPE_1_HIS"/>
    <property type="match status" value="1"/>
</dbReference>
<dbReference type="Pfam" id="PF00367">
    <property type="entry name" value="PTS_EIIB"/>
    <property type="match status" value="1"/>
</dbReference>
<evidence type="ECO:0000259" key="11">
    <source>
        <dbReference type="PROSITE" id="PS51093"/>
    </source>
</evidence>
<dbReference type="PROSITE" id="PS01035">
    <property type="entry name" value="PTS_EIIB_TYPE_1_CYS"/>
    <property type="match status" value="1"/>
</dbReference>
<keyword evidence="14" id="KW-0808">Transferase</keyword>
<dbReference type="InterPro" id="IPR003352">
    <property type="entry name" value="PTS_EIIC"/>
</dbReference>
<evidence type="ECO:0000256" key="5">
    <source>
        <dbReference type="ARBA" id="ARBA00022683"/>
    </source>
</evidence>
<gene>
    <name evidence="14" type="ORF">HGO97_021115</name>
</gene>
<dbReference type="PROSITE" id="PS51093">
    <property type="entry name" value="PTS_EIIA_TYPE_1"/>
    <property type="match status" value="1"/>
</dbReference>
<keyword evidence="2" id="KW-0813">Transport</keyword>